<dbReference type="EMBL" id="FNTI01000001">
    <property type="protein sequence ID" value="SEC49256.1"/>
    <property type="molecule type" value="Genomic_DNA"/>
</dbReference>
<accession>A0A1M6UKT2</accession>
<sequence>MGLSSDKLYPAGKQTIAAMLTKGWIERNGGSYFITEAGQAALRALIPTKG</sequence>
<name>A0A1M6UKT2_9BRAD</name>
<dbReference type="AlphaFoldDB" id="A0A1M6UKT2"/>
<proteinExistence type="predicted"/>
<dbReference type="Proteomes" id="UP000183208">
    <property type="component" value="Unassembled WGS sequence"/>
</dbReference>
<reference evidence="1 2" key="1">
    <citation type="submission" date="2016-10" db="EMBL/GenBank/DDBJ databases">
        <authorList>
            <person name="de Groot N.N."/>
        </authorList>
    </citation>
    <scope>NUCLEOTIDE SEQUENCE [LARGE SCALE GENOMIC DNA]</scope>
    <source>
        <strain evidence="1 2">GAS522</strain>
    </source>
</reference>
<evidence type="ECO:0008006" key="3">
    <source>
        <dbReference type="Google" id="ProtNLM"/>
    </source>
</evidence>
<evidence type="ECO:0000313" key="1">
    <source>
        <dbReference type="EMBL" id="SEC49256.1"/>
    </source>
</evidence>
<gene>
    <name evidence="1" type="ORF">SAMN05444171_1545</name>
</gene>
<evidence type="ECO:0000313" key="2">
    <source>
        <dbReference type="Proteomes" id="UP000183208"/>
    </source>
</evidence>
<protein>
    <recommendedName>
        <fullName evidence="3">ArsR family transcriptional regulator</fullName>
    </recommendedName>
</protein>
<organism evidence="1 2">
    <name type="scientific">Bradyrhizobium lablabi</name>
    <dbReference type="NCBI Taxonomy" id="722472"/>
    <lineage>
        <taxon>Bacteria</taxon>
        <taxon>Pseudomonadati</taxon>
        <taxon>Pseudomonadota</taxon>
        <taxon>Alphaproteobacteria</taxon>
        <taxon>Hyphomicrobiales</taxon>
        <taxon>Nitrobacteraceae</taxon>
        <taxon>Bradyrhizobium</taxon>
    </lineage>
</organism>